<dbReference type="InterPro" id="IPR000594">
    <property type="entry name" value="ThiF_NAD_FAD-bd"/>
</dbReference>
<evidence type="ECO:0000256" key="8">
    <source>
        <dbReference type="ARBA" id="ARBA00030242"/>
    </source>
</evidence>
<dbReference type="InterPro" id="IPR045886">
    <property type="entry name" value="ThiF/MoeB/HesA"/>
</dbReference>
<evidence type="ECO:0000313" key="13">
    <source>
        <dbReference type="Proteomes" id="UP001445335"/>
    </source>
</evidence>
<evidence type="ECO:0000256" key="5">
    <source>
        <dbReference type="ARBA" id="ARBA00022927"/>
    </source>
</evidence>
<dbReference type="GO" id="GO:0015031">
    <property type="term" value="P:protein transport"/>
    <property type="evidence" value="ECO:0007669"/>
    <property type="project" value="UniProtKB-KW"/>
</dbReference>
<evidence type="ECO:0000256" key="1">
    <source>
        <dbReference type="ARBA" id="ARBA00010931"/>
    </source>
</evidence>
<feature type="domain" description="Ubiquitin-like modifier-activating enzyme Atg7 N-terminal" evidence="11">
    <location>
        <begin position="13"/>
        <end position="113"/>
    </location>
</feature>
<keyword evidence="4" id="KW-0813">Transport</keyword>
<keyword evidence="5" id="KW-0653">Protein transport</keyword>
<evidence type="ECO:0000259" key="10">
    <source>
        <dbReference type="Pfam" id="PF00899"/>
    </source>
</evidence>
<dbReference type="Pfam" id="PF00899">
    <property type="entry name" value="ThiF"/>
    <property type="match status" value="1"/>
</dbReference>
<dbReference type="GO" id="GO:0000407">
    <property type="term" value="C:phagophore assembly site"/>
    <property type="evidence" value="ECO:0007669"/>
    <property type="project" value="TreeGrafter"/>
</dbReference>
<evidence type="ECO:0000256" key="2">
    <source>
        <dbReference type="ARBA" id="ARBA00017647"/>
    </source>
</evidence>
<comment type="similarity">
    <text evidence="1">Belongs to the ATG7 family.</text>
</comment>
<reference evidence="12 13" key="1">
    <citation type="journal article" date="2024" name="Nat. Commun.">
        <title>Phylogenomics reveals the evolutionary origins of lichenization in chlorophyte algae.</title>
        <authorList>
            <person name="Puginier C."/>
            <person name="Libourel C."/>
            <person name="Otte J."/>
            <person name="Skaloud P."/>
            <person name="Haon M."/>
            <person name="Grisel S."/>
            <person name="Petersen M."/>
            <person name="Berrin J.G."/>
            <person name="Delaux P.M."/>
            <person name="Dal Grande F."/>
            <person name="Keller J."/>
        </authorList>
    </citation>
    <scope>NUCLEOTIDE SEQUENCE [LARGE SCALE GENOMIC DNA]</scope>
    <source>
        <strain evidence="12 13">SAG 245.80</strain>
    </source>
</reference>
<dbReference type="EMBL" id="JALJOU010000021">
    <property type="protein sequence ID" value="KAK9837433.1"/>
    <property type="molecule type" value="Genomic_DNA"/>
</dbReference>
<evidence type="ECO:0000256" key="6">
    <source>
        <dbReference type="ARBA" id="ARBA00023006"/>
    </source>
</evidence>
<dbReference type="Gene3D" id="3.40.50.720">
    <property type="entry name" value="NAD(P)-binding Rossmann-like Domain"/>
    <property type="match status" value="1"/>
</dbReference>
<organism evidence="12 13">
    <name type="scientific">Elliptochloris bilobata</name>
    <dbReference type="NCBI Taxonomy" id="381761"/>
    <lineage>
        <taxon>Eukaryota</taxon>
        <taxon>Viridiplantae</taxon>
        <taxon>Chlorophyta</taxon>
        <taxon>core chlorophytes</taxon>
        <taxon>Trebouxiophyceae</taxon>
        <taxon>Trebouxiophyceae incertae sedis</taxon>
        <taxon>Elliptochloris clade</taxon>
        <taxon>Elliptochloris</taxon>
    </lineage>
</organism>
<dbReference type="FunFam" id="3.40.50.720:FF:000243">
    <property type="entry name" value="Ubiquitin-like modifier-activating enzyme ATG7"/>
    <property type="match status" value="1"/>
</dbReference>
<comment type="caution">
    <text evidence="12">The sequence shown here is derived from an EMBL/GenBank/DDBJ whole genome shotgun (WGS) entry which is preliminary data.</text>
</comment>
<name>A0AAW1RVJ4_9CHLO</name>
<dbReference type="GO" id="GO:0019779">
    <property type="term" value="F:Atg8 activating enzyme activity"/>
    <property type="evidence" value="ECO:0007669"/>
    <property type="project" value="TreeGrafter"/>
</dbReference>
<gene>
    <name evidence="12" type="ORF">WJX81_002187</name>
</gene>
<dbReference type="GO" id="GO:0032446">
    <property type="term" value="P:protein modification by small protein conjugation"/>
    <property type="evidence" value="ECO:0007669"/>
    <property type="project" value="TreeGrafter"/>
</dbReference>
<dbReference type="InterPro" id="IPR042522">
    <property type="entry name" value="Atg7_N_1"/>
</dbReference>
<evidence type="ECO:0000256" key="9">
    <source>
        <dbReference type="ARBA" id="ARBA00032823"/>
    </source>
</evidence>
<evidence type="ECO:0000313" key="12">
    <source>
        <dbReference type="EMBL" id="KAK9837433.1"/>
    </source>
</evidence>
<dbReference type="GO" id="GO:0019778">
    <property type="term" value="F:Atg12 activating enzyme activity"/>
    <property type="evidence" value="ECO:0007669"/>
    <property type="project" value="TreeGrafter"/>
</dbReference>
<sequence length="546" mass="56843">MEDSKEAVHQRLLQFQQFQSAVDVAFWAELGNLKLNTLRLSEEPVTIHGFYGASSHADLAAPFQLDSQSFVQPPPSRPGLVAAPGMLQVFNTLERFKGCDHAAALAAAARALWVVCVRERRGRACPAASILVEATLPALSTGWPEGGTLAAAGWEPNARGRPGGRLASLAAAMDPARLAGAALDLNLSLMRWRAAPALDTGALARTHCLLLGAGTLGCAVARTLLGWGVRRITLVDCGRVSYSNPARQSLYDFADCLDGGAPKAPAAAAALRRVFPGVDARGLELAVPMPGHPLPASELAQVRGAVADLEGAVLEADAVFLLTDTRESRWLPTLLAAAHGCLALTAALGFDSYLVMRHGVGPSAPGTETAPGCASDSASEAHRLGCYFCNDVVAPLDSTVDRSLDQQCTVARPGLAPIAGALAVEVMAATLQHPLHAAAPAAAQDPLAADSDALPLGPAPHMIRGRLGGGVQQSCLVGQAFRQCTACSPAVVGAYRARGWDFILEALQDPRRLEDLTGLTELHSSAAALAADFDDDQASDDEGTLL</sequence>
<proteinExistence type="inferred from homology"/>
<dbReference type="SUPFAM" id="SSF69572">
    <property type="entry name" value="Activating enzymes of the ubiquitin-like proteins"/>
    <property type="match status" value="1"/>
</dbReference>
<keyword evidence="13" id="KW-1185">Reference proteome</keyword>
<dbReference type="GO" id="GO:0006995">
    <property type="term" value="P:cellular response to nitrogen starvation"/>
    <property type="evidence" value="ECO:0007669"/>
    <property type="project" value="TreeGrafter"/>
</dbReference>
<dbReference type="GO" id="GO:0034727">
    <property type="term" value="P:piecemeal microautophagy of the nucleus"/>
    <property type="evidence" value="ECO:0007669"/>
    <property type="project" value="TreeGrafter"/>
</dbReference>
<dbReference type="PANTHER" id="PTHR10953">
    <property type="entry name" value="UBIQUITIN-ACTIVATING ENZYME E1"/>
    <property type="match status" value="1"/>
</dbReference>
<dbReference type="AlphaFoldDB" id="A0AAW1RVJ4"/>
<dbReference type="GO" id="GO:0000422">
    <property type="term" value="P:autophagy of mitochondrion"/>
    <property type="evidence" value="ECO:0007669"/>
    <property type="project" value="TreeGrafter"/>
</dbReference>
<keyword evidence="6" id="KW-0072">Autophagy</keyword>
<evidence type="ECO:0000256" key="3">
    <source>
        <dbReference type="ARBA" id="ARBA00018730"/>
    </source>
</evidence>
<dbReference type="Pfam" id="PF16420">
    <property type="entry name" value="ATG7_N"/>
    <property type="match status" value="1"/>
</dbReference>
<dbReference type="InterPro" id="IPR035985">
    <property type="entry name" value="Ubiquitin-activating_enz"/>
</dbReference>
<dbReference type="PANTHER" id="PTHR10953:SF3">
    <property type="entry name" value="UBIQUITIN-LIKE MODIFIER-ACTIVATING ENZYME ATG7"/>
    <property type="match status" value="1"/>
</dbReference>
<evidence type="ECO:0000256" key="4">
    <source>
        <dbReference type="ARBA" id="ARBA00022448"/>
    </source>
</evidence>
<evidence type="ECO:0000259" key="11">
    <source>
        <dbReference type="Pfam" id="PF16420"/>
    </source>
</evidence>
<dbReference type="InterPro" id="IPR032197">
    <property type="entry name" value="Atg7_N"/>
</dbReference>
<feature type="domain" description="THIF-type NAD/FAD binding fold" evidence="10">
    <location>
        <begin position="192"/>
        <end position="439"/>
    </location>
</feature>
<dbReference type="Gene3D" id="3.40.140.70">
    <property type="entry name" value="Ubiquitin-like modifier-activating enzyme ATG7 N-terminal domain"/>
    <property type="match status" value="1"/>
</dbReference>
<accession>A0AAW1RVJ4</accession>
<dbReference type="Proteomes" id="UP001445335">
    <property type="component" value="Unassembled WGS sequence"/>
</dbReference>
<dbReference type="GO" id="GO:0000045">
    <property type="term" value="P:autophagosome assembly"/>
    <property type="evidence" value="ECO:0007669"/>
    <property type="project" value="TreeGrafter"/>
</dbReference>
<protein>
    <recommendedName>
        <fullName evidence="2">Ubiquitin-like modifier-activating enzyme ATG7</fullName>
    </recommendedName>
    <alternativeName>
        <fullName evidence="7 9">ATG12-activating enzyme E1 ATG7</fullName>
    </alternativeName>
    <alternativeName>
        <fullName evidence="8">Autophagy-related protein 7</fullName>
    </alternativeName>
    <alternativeName>
        <fullName evidence="3">Ubiquitin-like modifier-activating enzyme atg7</fullName>
    </alternativeName>
</protein>
<evidence type="ECO:0000256" key="7">
    <source>
        <dbReference type="ARBA" id="ARBA00029897"/>
    </source>
</evidence>